<dbReference type="PANTHER" id="PTHR24412">
    <property type="entry name" value="KELCH PROTEIN"/>
    <property type="match status" value="1"/>
</dbReference>
<dbReference type="PANTHER" id="PTHR24412:SF441">
    <property type="entry name" value="KELCH-LIKE PROTEIN 28"/>
    <property type="match status" value="1"/>
</dbReference>
<keyword evidence="5" id="KW-1185">Reference proteome</keyword>
<evidence type="ECO:0000259" key="3">
    <source>
        <dbReference type="Pfam" id="PF07707"/>
    </source>
</evidence>
<evidence type="ECO:0000256" key="2">
    <source>
        <dbReference type="ARBA" id="ARBA00022737"/>
    </source>
</evidence>
<reference evidence="4 5" key="1">
    <citation type="journal article" date="2019" name="Sci. Rep.">
        <title>Orb-weaving spider Araneus ventricosus genome elucidates the spidroin gene catalogue.</title>
        <authorList>
            <person name="Kono N."/>
            <person name="Nakamura H."/>
            <person name="Ohtoshi R."/>
            <person name="Moran D.A.P."/>
            <person name="Shinohara A."/>
            <person name="Yoshida Y."/>
            <person name="Fujiwara M."/>
            <person name="Mori M."/>
            <person name="Tomita M."/>
            <person name="Arakawa K."/>
        </authorList>
    </citation>
    <scope>NUCLEOTIDE SEQUENCE [LARGE SCALE GENOMIC DNA]</scope>
</reference>
<gene>
    <name evidence="4" type="ORF">AVEN_74260_1</name>
</gene>
<protein>
    <recommendedName>
        <fullName evidence="3">BACK domain-containing protein</fullName>
    </recommendedName>
</protein>
<comment type="caution">
    <text evidence="4">The sequence shown here is derived from an EMBL/GenBank/DDBJ whole genome shotgun (WGS) entry which is preliminary data.</text>
</comment>
<dbReference type="Gene3D" id="1.25.40.420">
    <property type="match status" value="1"/>
</dbReference>
<dbReference type="OrthoDB" id="8036022at2759"/>
<accession>A0A4Y2RQZ5</accession>
<proteinExistence type="predicted"/>
<organism evidence="4 5">
    <name type="scientific">Araneus ventricosus</name>
    <name type="common">Orbweaver spider</name>
    <name type="synonym">Epeira ventricosa</name>
    <dbReference type="NCBI Taxonomy" id="182803"/>
    <lineage>
        <taxon>Eukaryota</taxon>
        <taxon>Metazoa</taxon>
        <taxon>Ecdysozoa</taxon>
        <taxon>Arthropoda</taxon>
        <taxon>Chelicerata</taxon>
        <taxon>Arachnida</taxon>
        <taxon>Araneae</taxon>
        <taxon>Araneomorphae</taxon>
        <taxon>Entelegynae</taxon>
        <taxon>Araneoidea</taxon>
        <taxon>Araneidae</taxon>
        <taxon>Araneus</taxon>
    </lineage>
</organism>
<dbReference type="EMBL" id="BGPR01018048">
    <property type="protein sequence ID" value="GBN78118.1"/>
    <property type="molecule type" value="Genomic_DNA"/>
</dbReference>
<evidence type="ECO:0000256" key="1">
    <source>
        <dbReference type="ARBA" id="ARBA00022441"/>
    </source>
</evidence>
<name>A0A4Y2RQZ5_ARAVE</name>
<evidence type="ECO:0000313" key="5">
    <source>
        <dbReference type="Proteomes" id="UP000499080"/>
    </source>
</evidence>
<evidence type="ECO:0000313" key="4">
    <source>
        <dbReference type="EMBL" id="GBN78118.1"/>
    </source>
</evidence>
<dbReference type="AlphaFoldDB" id="A0A4Y2RQZ5"/>
<feature type="domain" description="BACK" evidence="3">
    <location>
        <begin position="3"/>
        <end position="66"/>
    </location>
</feature>
<sequence>MSQFEEIGNLPLEALKKILKEKSLNVSDERTVWNVIVRWLKFDLPDRLRFVPELLKCISLEDVDEPLVNDIIFHNLIQENNFCQELIFGELQDTAHLQNFRTILDSKSNITGSRIPTNLHLIIH</sequence>
<dbReference type="InterPro" id="IPR011705">
    <property type="entry name" value="BACK"/>
</dbReference>
<dbReference type="Proteomes" id="UP000499080">
    <property type="component" value="Unassembled WGS sequence"/>
</dbReference>
<dbReference type="Pfam" id="PF07707">
    <property type="entry name" value="BACK"/>
    <property type="match status" value="1"/>
</dbReference>
<keyword evidence="1" id="KW-0880">Kelch repeat</keyword>
<keyword evidence="2" id="KW-0677">Repeat</keyword>